<dbReference type="InterPro" id="IPR009354">
    <property type="entry name" value="Usg"/>
</dbReference>
<dbReference type="Pfam" id="PF06233">
    <property type="entry name" value="Usg"/>
    <property type="match status" value="1"/>
</dbReference>
<gene>
    <name evidence="1" type="ORF">GWK16_03550</name>
</gene>
<evidence type="ECO:0000313" key="2">
    <source>
        <dbReference type="Proteomes" id="UP000548582"/>
    </source>
</evidence>
<dbReference type="Proteomes" id="UP000548582">
    <property type="component" value="Unassembled WGS sequence"/>
</dbReference>
<sequence>MTVLQGLEPILRFRDWRMTTAELLYHMPDHPHVLQSYVWQKIDHAPEFPELNRFLDFWQREIDGPLHSVRVACTALTRPAELRYTNGVFTLH</sequence>
<protein>
    <submittedName>
        <fullName evidence="1">Usg-like family protein</fullName>
    </submittedName>
</protein>
<comment type="caution">
    <text evidence="1">The sequence shown here is derived from an EMBL/GenBank/DDBJ whole genome shotgun (WGS) entry which is preliminary data.</text>
</comment>
<accession>A0A848EA08</accession>
<dbReference type="EMBL" id="JABBKX010000001">
    <property type="protein sequence ID" value="NMJ40300.1"/>
    <property type="molecule type" value="Genomic_DNA"/>
</dbReference>
<dbReference type="AlphaFoldDB" id="A0A848EA08"/>
<proteinExistence type="predicted"/>
<evidence type="ECO:0000313" key="1">
    <source>
        <dbReference type="EMBL" id="NMJ40300.1"/>
    </source>
</evidence>
<organism evidence="1 2">
    <name type="scientific">Neoroseomonas marina</name>
    <dbReference type="NCBI Taxonomy" id="1232220"/>
    <lineage>
        <taxon>Bacteria</taxon>
        <taxon>Pseudomonadati</taxon>
        <taxon>Pseudomonadota</taxon>
        <taxon>Alphaproteobacteria</taxon>
        <taxon>Acetobacterales</taxon>
        <taxon>Acetobacteraceae</taxon>
        <taxon>Neoroseomonas</taxon>
    </lineage>
</organism>
<reference evidence="1 2" key="1">
    <citation type="submission" date="2020-03" db="EMBL/GenBank/DDBJ databases">
        <authorList>
            <person name="Sun Q."/>
        </authorList>
    </citation>
    <scope>NUCLEOTIDE SEQUENCE [LARGE SCALE GENOMIC DNA]</scope>
    <source>
        <strain evidence="1 2">JC162</strain>
    </source>
</reference>
<dbReference type="RefSeq" id="WP_170052556.1">
    <property type="nucleotide sequence ID" value="NZ_JABBKX010000001.1"/>
</dbReference>
<keyword evidence="2" id="KW-1185">Reference proteome</keyword>
<name>A0A848EA08_9PROT</name>